<dbReference type="EMBL" id="CP016757">
    <property type="protein sequence ID" value="ANZ43808.1"/>
    <property type="molecule type" value="Genomic_DNA"/>
</dbReference>
<dbReference type="PANTHER" id="PTHR43668:SF2">
    <property type="entry name" value="ALLANTOINASE"/>
    <property type="match status" value="1"/>
</dbReference>
<dbReference type="InterPro" id="IPR032466">
    <property type="entry name" value="Metal_Hydrolase"/>
</dbReference>
<dbReference type="RefSeq" id="WP_066741959.1">
    <property type="nucleotide sequence ID" value="NZ_CP016757.1"/>
</dbReference>
<dbReference type="SUPFAM" id="SSF51556">
    <property type="entry name" value="Metallo-dependent hydrolases"/>
    <property type="match status" value="1"/>
</dbReference>
<dbReference type="PANTHER" id="PTHR43668">
    <property type="entry name" value="ALLANTOINASE"/>
    <property type="match status" value="1"/>
</dbReference>
<evidence type="ECO:0000313" key="2">
    <source>
        <dbReference type="Proteomes" id="UP000093044"/>
    </source>
</evidence>
<evidence type="ECO:0008006" key="3">
    <source>
        <dbReference type="Google" id="ProtNLM"/>
    </source>
</evidence>
<reference evidence="1" key="1">
    <citation type="submission" date="2016-08" db="EMBL/GenBank/DDBJ databases">
        <title>Complete genome of Cloacibacillus porcorum.</title>
        <authorList>
            <person name="Looft T."/>
            <person name="Bayles D.O."/>
            <person name="Alt D.P."/>
        </authorList>
    </citation>
    <scope>NUCLEOTIDE SEQUENCE [LARGE SCALE GENOMIC DNA]</scope>
    <source>
        <strain evidence="1">CL-84</strain>
    </source>
</reference>
<accession>A0A1B2I1F8</accession>
<name>A0A1B2I1F8_9BACT</name>
<protein>
    <recommendedName>
        <fullName evidence="3">Amidohydrolase-related domain-containing protein</fullName>
    </recommendedName>
</protein>
<dbReference type="SUPFAM" id="SSF51338">
    <property type="entry name" value="Composite domain of metallo-dependent hydrolases"/>
    <property type="match status" value="1"/>
</dbReference>
<dbReference type="Gene3D" id="3.20.20.140">
    <property type="entry name" value="Metal-dependent hydrolases"/>
    <property type="match status" value="2"/>
</dbReference>
<dbReference type="GO" id="GO:0005737">
    <property type="term" value="C:cytoplasm"/>
    <property type="evidence" value="ECO:0007669"/>
    <property type="project" value="TreeGrafter"/>
</dbReference>
<gene>
    <name evidence="1" type="ORF">BED41_01030</name>
</gene>
<evidence type="ECO:0000313" key="1">
    <source>
        <dbReference type="EMBL" id="ANZ43808.1"/>
    </source>
</evidence>
<dbReference type="InterPro" id="IPR011059">
    <property type="entry name" value="Metal-dep_hydrolase_composite"/>
</dbReference>
<dbReference type="AlphaFoldDB" id="A0A1B2I1F8"/>
<dbReference type="Proteomes" id="UP000093044">
    <property type="component" value="Chromosome"/>
</dbReference>
<dbReference type="GeneID" id="83056434"/>
<dbReference type="STRING" id="1197717.BED41_01030"/>
<proteinExistence type="predicted"/>
<dbReference type="GO" id="GO:0006145">
    <property type="term" value="P:purine nucleobase catabolic process"/>
    <property type="evidence" value="ECO:0007669"/>
    <property type="project" value="TreeGrafter"/>
</dbReference>
<organism evidence="1 2">
    <name type="scientific">Cloacibacillus porcorum</name>
    <dbReference type="NCBI Taxonomy" id="1197717"/>
    <lineage>
        <taxon>Bacteria</taxon>
        <taxon>Thermotogati</taxon>
        <taxon>Synergistota</taxon>
        <taxon>Synergistia</taxon>
        <taxon>Synergistales</taxon>
        <taxon>Synergistaceae</taxon>
        <taxon>Cloacibacillus</taxon>
    </lineage>
</organism>
<dbReference type="KEGG" id="cpor:BED41_01030"/>
<dbReference type="InterPro" id="IPR050138">
    <property type="entry name" value="DHOase/Allantoinase_Hydrolase"/>
</dbReference>
<keyword evidence="2" id="KW-1185">Reference proteome</keyword>
<sequence length="190" mass="20920">MTGTASAAGGKHIEEIGRVTPIDHAASRPAVAEALAVDRLIRLTETIDCPLYLVHISTPEVVEATKATRAKGMKIWIETCPQYLYLTEEALNEYGAYAKCNPVLRDKAHVEKMWDYIEDGTIDTVGSDYAPYTVEKEKMRTMAKDIAKVFDGWKLNGVIDKVILRGEVVYGDGQVTGEHGYGKCLLKGKA</sequence>
<dbReference type="OrthoDB" id="9765462at2"/>
<dbReference type="GO" id="GO:0004038">
    <property type="term" value="F:allantoinase activity"/>
    <property type="evidence" value="ECO:0007669"/>
    <property type="project" value="TreeGrafter"/>
</dbReference>